<dbReference type="InterPro" id="IPR029052">
    <property type="entry name" value="Metallo-depent_PP-like"/>
</dbReference>
<comment type="caution">
    <text evidence="3">The sequence shown here is derived from an EMBL/GenBank/DDBJ whole genome shotgun (WGS) entry which is preliminary data.</text>
</comment>
<reference evidence="3 4" key="1">
    <citation type="journal article" date="2016" name="Nat. Commun.">
        <title>Thousands of microbial genomes shed light on interconnected biogeochemical processes in an aquifer system.</title>
        <authorList>
            <person name="Anantharaman K."/>
            <person name="Brown C.T."/>
            <person name="Hug L.A."/>
            <person name="Sharon I."/>
            <person name="Castelle C.J."/>
            <person name="Probst A.J."/>
            <person name="Thomas B.C."/>
            <person name="Singh A."/>
            <person name="Wilkins M.J."/>
            <person name="Karaoz U."/>
            <person name="Brodie E.L."/>
            <person name="Williams K.H."/>
            <person name="Hubbard S.S."/>
            <person name="Banfield J.F."/>
        </authorList>
    </citation>
    <scope>NUCLEOTIDE SEQUENCE [LARGE SCALE GENOMIC DNA]</scope>
</reference>
<dbReference type="PANTHER" id="PTHR33393">
    <property type="entry name" value="POLYGLUTAMINE SYNTHESIS ACCESSORY PROTEIN RV0574C-RELATED"/>
    <property type="match status" value="1"/>
</dbReference>
<proteinExistence type="inferred from homology"/>
<dbReference type="InterPro" id="IPR052169">
    <property type="entry name" value="CW_Biosynth-Accessory"/>
</dbReference>
<dbReference type="EMBL" id="MFYX01000056">
    <property type="protein sequence ID" value="OGK05434.1"/>
    <property type="molecule type" value="Genomic_DNA"/>
</dbReference>
<evidence type="ECO:0000259" key="2">
    <source>
        <dbReference type="SMART" id="SM00854"/>
    </source>
</evidence>
<protein>
    <recommendedName>
        <fullName evidence="2">Capsule synthesis protein CapA domain-containing protein</fullName>
    </recommendedName>
</protein>
<dbReference type="Proteomes" id="UP000179243">
    <property type="component" value="Unassembled WGS sequence"/>
</dbReference>
<dbReference type="Gene3D" id="3.60.21.10">
    <property type="match status" value="1"/>
</dbReference>
<gene>
    <name evidence="3" type="ORF">A2519_03295</name>
</gene>
<evidence type="ECO:0000256" key="1">
    <source>
        <dbReference type="ARBA" id="ARBA00005662"/>
    </source>
</evidence>
<evidence type="ECO:0000313" key="4">
    <source>
        <dbReference type="Proteomes" id="UP000179243"/>
    </source>
</evidence>
<dbReference type="Pfam" id="PF09587">
    <property type="entry name" value="PGA_cap"/>
    <property type="match status" value="1"/>
</dbReference>
<sequence>MTPLLTLSVVGDVCFAGDAAKALDCHGPGYAFEKVRHVLGAADIAFCNLESPVLPPGFPSEKLDPAGLWAPPSALAALKDAGFTVVNFANNHALDLGATGLVHTLKALAAGGFAVCGAGEDPDSAHRLAVVEKKGCSVGFLGFLEDCNYTFGVDAPGPAYFSLAKAKERIAACRQSVDVLVVSVHADIEFRETPSVPRQAYCRALVDAGADLVLCHHPHVPQGIEKYGRGWIAYSLGNFLFDVDSNPYLKSNSVHCFDSFILQCTIAKDGVRAVERIPARIALHPEHRPYLLEGAARDELAAYFAHLDALCADPATVAARWRETALNCLAIYWDEYKGTDLAQFKDDLLWRIFCVDENKAWAEEVLVYARERFAELKKNDYTFQRPNFRFQKPPTLA</sequence>
<dbReference type="PANTHER" id="PTHR33393:SF13">
    <property type="entry name" value="PGA BIOSYNTHESIS PROTEIN CAPA"/>
    <property type="match status" value="1"/>
</dbReference>
<comment type="similarity">
    <text evidence="1">Belongs to the CapA family.</text>
</comment>
<accession>A0A1F7FFG1</accession>
<dbReference type="AlphaFoldDB" id="A0A1F7FFG1"/>
<feature type="domain" description="Capsule synthesis protein CapA" evidence="2">
    <location>
        <begin position="6"/>
        <end position="243"/>
    </location>
</feature>
<name>A0A1F7FFG1_UNCRA</name>
<organism evidence="3 4">
    <name type="scientific">Candidatus Raymondbacteria bacterium RIFOXYD12_FULL_49_13</name>
    <dbReference type="NCBI Taxonomy" id="1817890"/>
    <lineage>
        <taxon>Bacteria</taxon>
        <taxon>Raymondiibacteriota</taxon>
    </lineage>
</organism>
<dbReference type="InterPro" id="IPR019079">
    <property type="entry name" value="Capsule_synth_CapA"/>
</dbReference>
<evidence type="ECO:0000313" key="3">
    <source>
        <dbReference type="EMBL" id="OGK05434.1"/>
    </source>
</evidence>
<dbReference type="SMART" id="SM00854">
    <property type="entry name" value="PGA_cap"/>
    <property type="match status" value="1"/>
</dbReference>
<dbReference type="CDD" id="cd07381">
    <property type="entry name" value="MPP_CapA"/>
    <property type="match status" value="1"/>
</dbReference>
<dbReference type="SUPFAM" id="SSF56300">
    <property type="entry name" value="Metallo-dependent phosphatases"/>
    <property type="match status" value="1"/>
</dbReference>